<feature type="binding site" evidence="1">
    <location>
        <position position="107"/>
    </location>
    <ligand>
        <name>ATP</name>
        <dbReference type="ChEBI" id="CHEBI:30616"/>
    </ligand>
</feature>
<evidence type="ECO:0000256" key="1">
    <source>
        <dbReference type="PROSITE-ProRule" id="PRU10141"/>
    </source>
</evidence>
<protein>
    <submittedName>
        <fullName evidence="4">Uncharacterized protein LOC109475914</fullName>
    </submittedName>
</protein>
<dbReference type="PROSITE" id="PS00107">
    <property type="entry name" value="PROTEIN_KINASE_ATP"/>
    <property type="match status" value="1"/>
</dbReference>
<proteinExistence type="predicted"/>
<dbReference type="InterPro" id="IPR011009">
    <property type="entry name" value="Kinase-like_dom_sf"/>
</dbReference>
<dbReference type="AlphaFoldDB" id="A0A6P4YS39"/>
<evidence type="ECO:0000256" key="2">
    <source>
        <dbReference type="SAM" id="Phobius"/>
    </source>
</evidence>
<dbReference type="Proteomes" id="UP000515135">
    <property type="component" value="Unplaced"/>
</dbReference>
<keyword evidence="2" id="KW-0472">Membrane</keyword>
<dbReference type="GO" id="GO:0005524">
    <property type="term" value="F:ATP binding"/>
    <property type="evidence" value="ECO:0007669"/>
    <property type="project" value="UniProtKB-UniRule"/>
</dbReference>
<accession>A0A6P4YS39</accession>
<dbReference type="InterPro" id="IPR017441">
    <property type="entry name" value="Protein_kinase_ATP_BS"/>
</dbReference>
<keyword evidence="2" id="KW-1133">Transmembrane helix</keyword>
<keyword evidence="2" id="KW-0812">Transmembrane</keyword>
<organism evidence="3 4">
    <name type="scientific">Branchiostoma belcheri</name>
    <name type="common">Amphioxus</name>
    <dbReference type="NCBI Taxonomy" id="7741"/>
    <lineage>
        <taxon>Eukaryota</taxon>
        <taxon>Metazoa</taxon>
        <taxon>Chordata</taxon>
        <taxon>Cephalochordata</taxon>
        <taxon>Leptocardii</taxon>
        <taxon>Amphioxiformes</taxon>
        <taxon>Branchiostomatidae</taxon>
        <taxon>Branchiostoma</taxon>
    </lineage>
</organism>
<keyword evidence="3" id="KW-1185">Reference proteome</keyword>
<dbReference type="Gene3D" id="3.30.200.20">
    <property type="entry name" value="Phosphorylase Kinase, domain 1"/>
    <property type="match status" value="1"/>
</dbReference>
<keyword evidence="1" id="KW-0067">ATP-binding</keyword>
<evidence type="ECO:0000313" key="3">
    <source>
        <dbReference type="Proteomes" id="UP000515135"/>
    </source>
</evidence>
<dbReference type="RefSeq" id="XP_019632290.1">
    <property type="nucleotide sequence ID" value="XM_019776731.1"/>
</dbReference>
<feature type="transmembrane region" description="Helical" evidence="2">
    <location>
        <begin position="20"/>
        <end position="39"/>
    </location>
</feature>
<keyword evidence="1" id="KW-0547">Nucleotide-binding</keyword>
<dbReference type="KEGG" id="bbel:109475914"/>
<dbReference type="GeneID" id="109475914"/>
<sequence>MYFASFLEHVYVDPKLVGSVTAVLVVVLVAATFCTVRIVKRLRYRLDPTQLFKEVLEDIVGSEKMEPWLKKRRDLYLDELIGEGEFGHVRKGVLREDRQQAVIVAAKTLSQR</sequence>
<gene>
    <name evidence="4" type="primary">LOC109475914</name>
</gene>
<name>A0A6P4YS39_BRABE</name>
<reference evidence="4" key="1">
    <citation type="submission" date="2025-08" db="UniProtKB">
        <authorList>
            <consortium name="RefSeq"/>
        </authorList>
    </citation>
    <scope>IDENTIFICATION</scope>
    <source>
        <tissue evidence="4">Gonad</tissue>
    </source>
</reference>
<dbReference type="SUPFAM" id="SSF56112">
    <property type="entry name" value="Protein kinase-like (PK-like)"/>
    <property type="match status" value="1"/>
</dbReference>
<evidence type="ECO:0000313" key="4">
    <source>
        <dbReference type="RefSeq" id="XP_019632290.1"/>
    </source>
</evidence>